<dbReference type="Proteomes" id="UP000185779">
    <property type="component" value="Unassembled WGS sequence"/>
</dbReference>
<accession>A0A1F2P3T6</accession>
<dbReference type="EMBL" id="DRIE01000022">
    <property type="protein sequence ID" value="HEC56559.1"/>
    <property type="molecule type" value="Genomic_DNA"/>
</dbReference>
<dbReference type="AlphaFoldDB" id="A0A1F2P3T6"/>
<keyword evidence="1" id="KW-0472">Membrane</keyword>
<keyword evidence="1" id="KW-0812">Transmembrane</keyword>
<gene>
    <name evidence="2" type="ORF">ENI32_01540</name>
    <name evidence="3" type="ORF">SBU_001263</name>
</gene>
<evidence type="ECO:0000313" key="3">
    <source>
        <dbReference type="EMBL" id="OFV65854.1"/>
    </source>
</evidence>
<protein>
    <submittedName>
        <fullName evidence="3">Beta-galactosidase domain-containing protein</fullName>
    </submittedName>
</protein>
<dbReference type="PROSITE" id="PS50194">
    <property type="entry name" value="FILAMIN_REPEAT"/>
    <property type="match status" value="1"/>
</dbReference>
<evidence type="ECO:0000256" key="1">
    <source>
        <dbReference type="SAM" id="Phobius"/>
    </source>
</evidence>
<organism evidence="3 4">
    <name type="scientific">Candidatus Syntropharchaeum butanivorans</name>
    <dbReference type="NCBI Taxonomy" id="1839936"/>
    <lineage>
        <taxon>Archaea</taxon>
        <taxon>Methanobacteriati</taxon>
        <taxon>Methanobacteriota</taxon>
        <taxon>Stenosarchaea group</taxon>
        <taxon>Methanomicrobia</taxon>
        <taxon>Methanosarcinales</taxon>
        <taxon>ANME-2 cluster</taxon>
        <taxon>Candidatus Syntropharchaeum</taxon>
    </lineage>
</organism>
<keyword evidence="4" id="KW-1185">Reference proteome</keyword>
<reference evidence="2" key="2">
    <citation type="journal article" date="2020" name="mSystems">
        <title>Genome- and Community-Level Interaction Insights into Carbon Utilization and Element Cycling Functions of Hydrothermarchaeota in Hydrothermal Sediment.</title>
        <authorList>
            <person name="Zhou Z."/>
            <person name="Liu Y."/>
            <person name="Xu W."/>
            <person name="Pan J."/>
            <person name="Luo Z.H."/>
            <person name="Li M."/>
        </authorList>
    </citation>
    <scope>NUCLEOTIDE SEQUENCE [LARGE SCALE GENOMIC DNA]</scope>
    <source>
        <strain evidence="2">HyVt-386</strain>
    </source>
</reference>
<feature type="transmembrane region" description="Helical" evidence="1">
    <location>
        <begin position="437"/>
        <end position="459"/>
    </location>
</feature>
<comment type="caution">
    <text evidence="3">The sequence shown here is derived from an EMBL/GenBank/DDBJ whole genome shotgun (WGS) entry which is preliminary data.</text>
</comment>
<name>A0A1F2P3T6_9EURY</name>
<dbReference type="EMBL" id="LYOR01000006">
    <property type="protein sequence ID" value="OFV65854.1"/>
    <property type="molecule type" value="Genomic_DNA"/>
</dbReference>
<dbReference type="InterPro" id="IPR013783">
    <property type="entry name" value="Ig-like_fold"/>
</dbReference>
<sequence>MSDKMIKQPVIRVVLVLCLLSCLSLPVSSSTTGFNETHEYASLVSEIKPYPQLEIVTKVDGFKDFKPHWNSRFPQGSTLMVYADALDVSHARFIILDFIFVIKDPRGHIVSWDKVEVRRVGYDDNAYVVYTKTIPSDWIDGPYTIRAFVYDRADFATIMRYEYNYTSHIDDEDFWDDFWDTDEDTFVKPLSESRVIMRFREKTFYVDHRASEYPPDWFVVSGLRVLPEVVAPGEEAYVTVNVTNTYKAAGRLELICTLDNSTIGSKKLSLDPYTTTTLDFTIPPLVEGEHQLRIISPSAHVAGTPMTAILNVSMEGAEEATSELPTSFVIKSLDIKKIRVKVNETVPIAVTVQNKGREGDGTVQLMINGKLEGERNLSLRYLERRTIYFNVTESNPGTYRVTIPGTGFSRLFFVTEEVEEASSLFGSFTSKTEEKKVSVKTVTLLIILLIALIGFRVYLAMR</sequence>
<dbReference type="Gene3D" id="2.60.40.10">
    <property type="entry name" value="Immunoglobulins"/>
    <property type="match status" value="2"/>
</dbReference>
<proteinExistence type="predicted"/>
<evidence type="ECO:0000313" key="2">
    <source>
        <dbReference type="EMBL" id="HEC56559.1"/>
    </source>
</evidence>
<evidence type="ECO:0000313" key="4">
    <source>
        <dbReference type="Proteomes" id="UP000185779"/>
    </source>
</evidence>
<dbReference type="STRING" id="1839936.SBU_001263"/>
<dbReference type="Proteomes" id="UP000885936">
    <property type="component" value="Unassembled WGS sequence"/>
</dbReference>
<reference evidence="3 4" key="1">
    <citation type="submission" date="2016-05" db="EMBL/GenBank/DDBJ databases">
        <title>Microbial consortia oxidize butane by reversing methanogenesis.</title>
        <authorList>
            <person name="Laso-Perez R."/>
            <person name="Richter M."/>
            <person name="Wegener G."/>
            <person name="Musat F."/>
        </authorList>
    </citation>
    <scope>NUCLEOTIDE SEQUENCE [LARGE SCALE GENOMIC DNA]</scope>
    <source>
        <strain evidence="3">BOX1</strain>
    </source>
</reference>
<dbReference type="InterPro" id="IPR017868">
    <property type="entry name" value="Filamin/ABP280_repeat-like"/>
</dbReference>
<keyword evidence="1" id="KW-1133">Transmembrane helix</keyword>